<dbReference type="PROSITE" id="PS50249">
    <property type="entry name" value="MPN"/>
    <property type="match status" value="1"/>
</dbReference>
<dbReference type="Pfam" id="PF20582">
    <property type="entry name" value="UPF0758_N"/>
    <property type="match status" value="1"/>
</dbReference>
<comment type="similarity">
    <text evidence="6">Belongs to the UPF0758 family.</text>
</comment>
<gene>
    <name evidence="8" type="primary">radC</name>
    <name evidence="8" type="ORF">PQR63_05620</name>
</gene>
<evidence type="ECO:0000259" key="7">
    <source>
        <dbReference type="PROSITE" id="PS50249"/>
    </source>
</evidence>
<dbReference type="InterPro" id="IPR046778">
    <property type="entry name" value="UPF0758_N"/>
</dbReference>
<evidence type="ECO:0000256" key="4">
    <source>
        <dbReference type="ARBA" id="ARBA00022833"/>
    </source>
</evidence>
<evidence type="ECO:0000256" key="2">
    <source>
        <dbReference type="ARBA" id="ARBA00022723"/>
    </source>
</evidence>
<dbReference type="InterPro" id="IPR010994">
    <property type="entry name" value="RuvA_2-like"/>
</dbReference>
<dbReference type="InterPro" id="IPR020891">
    <property type="entry name" value="UPF0758_CS"/>
</dbReference>
<keyword evidence="9" id="KW-1185">Reference proteome</keyword>
<dbReference type="PROSITE" id="PS01302">
    <property type="entry name" value="UPF0758"/>
    <property type="match status" value="1"/>
</dbReference>
<comment type="caution">
    <text evidence="8">The sequence shown here is derived from an EMBL/GenBank/DDBJ whole genome shotgun (WGS) entry which is preliminary data.</text>
</comment>
<organism evidence="8 9">
    <name type="scientific">Herbaspirillum rhizosphaerae</name>
    <dbReference type="NCBI Taxonomy" id="346179"/>
    <lineage>
        <taxon>Bacteria</taxon>
        <taxon>Pseudomonadati</taxon>
        <taxon>Pseudomonadota</taxon>
        <taxon>Betaproteobacteria</taxon>
        <taxon>Burkholderiales</taxon>
        <taxon>Oxalobacteraceae</taxon>
        <taxon>Herbaspirillum</taxon>
    </lineage>
</organism>
<dbReference type="CDD" id="cd08071">
    <property type="entry name" value="MPN_DUF2466"/>
    <property type="match status" value="1"/>
</dbReference>
<dbReference type="PANTHER" id="PTHR30471:SF3">
    <property type="entry name" value="UPF0758 PROTEIN YEES-RELATED"/>
    <property type="match status" value="1"/>
</dbReference>
<name>A0ABW8Z5R9_9BURK</name>
<dbReference type="SUPFAM" id="SSF47781">
    <property type="entry name" value="RuvA domain 2-like"/>
    <property type="match status" value="1"/>
</dbReference>
<evidence type="ECO:0000256" key="1">
    <source>
        <dbReference type="ARBA" id="ARBA00022670"/>
    </source>
</evidence>
<keyword evidence="2" id="KW-0479">Metal-binding</keyword>
<evidence type="ECO:0000313" key="9">
    <source>
        <dbReference type="Proteomes" id="UP001629214"/>
    </source>
</evidence>
<evidence type="ECO:0000313" key="8">
    <source>
        <dbReference type="EMBL" id="MFL9877845.1"/>
    </source>
</evidence>
<dbReference type="EMBL" id="JAQQFR010000003">
    <property type="protein sequence ID" value="MFL9877845.1"/>
    <property type="molecule type" value="Genomic_DNA"/>
</dbReference>
<sequence length="224" mass="24445">MAITDWPEDQRPRERLIKQGAHALSDAELLAVFLRVGVAGKSAVDLGRDMVGHFGSLQALFAARLADFVRINGLGPAKYAQLQAVLELARRALSEELRAGTTLNSPQAVKQYLQLLFHGKAYEAFVVLFLDVKNRLIESEELFRGTLTHASVYPREIVKAALAHNAASLILAHNHPSGEVAPSAADLHLTSNLKQALNLVDIKVLDHIVVAGRETHSFAEHGQL</sequence>
<keyword evidence="1" id="KW-0645">Protease</keyword>
<reference evidence="8 9" key="1">
    <citation type="journal article" date="2024" name="Chem. Sci.">
        <title>Discovery of megapolipeptins by genome mining of a Burkholderiales bacteria collection.</title>
        <authorList>
            <person name="Paulo B.S."/>
            <person name="Recchia M.J.J."/>
            <person name="Lee S."/>
            <person name="Fergusson C.H."/>
            <person name="Romanowski S.B."/>
            <person name="Hernandez A."/>
            <person name="Krull N."/>
            <person name="Liu D.Y."/>
            <person name="Cavanagh H."/>
            <person name="Bos A."/>
            <person name="Gray C.A."/>
            <person name="Murphy B.T."/>
            <person name="Linington R.G."/>
            <person name="Eustaquio A.S."/>
        </authorList>
    </citation>
    <scope>NUCLEOTIDE SEQUENCE [LARGE SCALE GENOMIC DNA]</scope>
    <source>
        <strain evidence="8 9">RL21-008-BIB-B</strain>
    </source>
</reference>
<proteinExistence type="inferred from homology"/>
<dbReference type="NCBIfam" id="NF000642">
    <property type="entry name" value="PRK00024.1"/>
    <property type="match status" value="1"/>
</dbReference>
<keyword evidence="5" id="KW-0482">Metalloprotease</keyword>
<dbReference type="SUPFAM" id="SSF102712">
    <property type="entry name" value="JAB1/MPN domain"/>
    <property type="match status" value="1"/>
</dbReference>
<dbReference type="Pfam" id="PF04002">
    <property type="entry name" value="RadC"/>
    <property type="match status" value="1"/>
</dbReference>
<dbReference type="InterPro" id="IPR037518">
    <property type="entry name" value="MPN"/>
</dbReference>
<dbReference type="InterPro" id="IPR001405">
    <property type="entry name" value="UPF0758"/>
</dbReference>
<dbReference type="PANTHER" id="PTHR30471">
    <property type="entry name" value="DNA REPAIR PROTEIN RADC"/>
    <property type="match status" value="1"/>
</dbReference>
<protein>
    <submittedName>
        <fullName evidence="8">DNA repair protein RadC</fullName>
    </submittedName>
</protein>
<keyword evidence="3" id="KW-0378">Hydrolase</keyword>
<dbReference type="Proteomes" id="UP001629214">
    <property type="component" value="Unassembled WGS sequence"/>
</dbReference>
<keyword evidence="4" id="KW-0862">Zinc</keyword>
<evidence type="ECO:0000256" key="6">
    <source>
        <dbReference type="RuleBase" id="RU003797"/>
    </source>
</evidence>
<evidence type="ECO:0000256" key="5">
    <source>
        <dbReference type="ARBA" id="ARBA00023049"/>
    </source>
</evidence>
<feature type="domain" description="MPN" evidence="7">
    <location>
        <begin position="102"/>
        <end position="224"/>
    </location>
</feature>
<accession>A0ABW8Z5R9</accession>
<dbReference type="RefSeq" id="WP_408166378.1">
    <property type="nucleotide sequence ID" value="NZ_JAQQFR010000003.1"/>
</dbReference>
<dbReference type="Gene3D" id="3.40.140.10">
    <property type="entry name" value="Cytidine Deaminase, domain 2"/>
    <property type="match status" value="1"/>
</dbReference>
<dbReference type="InterPro" id="IPR025657">
    <property type="entry name" value="RadC_JAB"/>
</dbReference>
<dbReference type="NCBIfam" id="TIGR00608">
    <property type="entry name" value="radc"/>
    <property type="match status" value="1"/>
</dbReference>
<evidence type="ECO:0000256" key="3">
    <source>
        <dbReference type="ARBA" id="ARBA00022801"/>
    </source>
</evidence>